<proteinExistence type="predicted"/>
<evidence type="ECO:0000259" key="1">
    <source>
        <dbReference type="Pfam" id="PF18812"/>
    </source>
</evidence>
<feature type="domain" description="Phage-Barnase-EndoU-ColicinE5/D-RelE like nuclease 3" evidence="1">
    <location>
        <begin position="6"/>
        <end position="113"/>
    </location>
</feature>
<accession>A0A177L406</accession>
<dbReference type="Pfam" id="PF18812">
    <property type="entry name" value="PBECR3"/>
    <property type="match status" value="1"/>
</dbReference>
<keyword evidence="3" id="KW-1185">Reference proteome</keyword>
<protein>
    <submittedName>
        <fullName evidence="2">Transposase</fullName>
    </submittedName>
</protein>
<gene>
    <name evidence="2" type="ORF">AWH49_17810</name>
</gene>
<organism evidence="2 3">
    <name type="scientific">Domibacillus aminovorans</name>
    <dbReference type="NCBI Taxonomy" id="29332"/>
    <lineage>
        <taxon>Bacteria</taxon>
        <taxon>Bacillati</taxon>
        <taxon>Bacillota</taxon>
        <taxon>Bacilli</taxon>
        <taxon>Bacillales</taxon>
        <taxon>Bacillaceae</taxon>
        <taxon>Domibacillus</taxon>
    </lineage>
</organism>
<dbReference type="RefSeq" id="WP_063966339.1">
    <property type="nucleotide sequence ID" value="NZ_JBCNAN010000041.1"/>
</dbReference>
<name>A0A177L406_9BACI</name>
<reference evidence="2 3" key="1">
    <citation type="submission" date="2016-01" db="EMBL/GenBank/DDBJ databases">
        <title>Investigation of taxonomic status of Bacillus aminovorans.</title>
        <authorList>
            <person name="Verma A."/>
            <person name="Pal Y."/>
            <person name="Krishnamurthi S."/>
        </authorList>
    </citation>
    <scope>NUCLEOTIDE SEQUENCE [LARGE SCALE GENOMIC DNA]</scope>
    <source>
        <strain evidence="2 3">DSM 1314</strain>
    </source>
</reference>
<comment type="caution">
    <text evidence="2">The sequence shown here is derived from an EMBL/GenBank/DDBJ whole genome shotgun (WGS) entry which is preliminary data.</text>
</comment>
<evidence type="ECO:0000313" key="2">
    <source>
        <dbReference type="EMBL" id="OAH60144.1"/>
    </source>
</evidence>
<dbReference type="EMBL" id="LQWY01000051">
    <property type="protein sequence ID" value="OAH60144.1"/>
    <property type="molecule type" value="Genomic_DNA"/>
</dbReference>
<sequence length="143" mass="16830">MRRREKIGSINEIVIDTLNLPIQPNTPIFSGETNLINMREDHPEDFEKYGDHLREIISSPDYISLHPRQRSIEYIKLFYDEKDEKKEERVLVAIRGSKSGVFFARSLYVMGKDTVLKYKKNGSFKEYRKDEMSKKEARSSKVP</sequence>
<evidence type="ECO:0000313" key="3">
    <source>
        <dbReference type="Proteomes" id="UP000076935"/>
    </source>
</evidence>
<dbReference type="Proteomes" id="UP000076935">
    <property type="component" value="Unassembled WGS sequence"/>
</dbReference>
<dbReference type="AlphaFoldDB" id="A0A177L406"/>
<dbReference type="InterPro" id="IPR041301">
    <property type="entry name" value="PBECR3"/>
</dbReference>